<accession>A0A6J5QDU2</accession>
<reference evidence="3" key="1">
    <citation type="submission" date="2020-05" db="EMBL/GenBank/DDBJ databases">
        <authorList>
            <person name="Chiriac C."/>
            <person name="Salcher M."/>
            <person name="Ghai R."/>
            <person name="Kavagutti S V."/>
        </authorList>
    </citation>
    <scope>NUCLEOTIDE SEQUENCE</scope>
</reference>
<evidence type="ECO:0000313" key="4">
    <source>
        <dbReference type="EMBL" id="CAB4203789.1"/>
    </source>
</evidence>
<evidence type="ECO:0000313" key="5">
    <source>
        <dbReference type="EMBL" id="CAB4216024.1"/>
    </source>
</evidence>
<evidence type="ECO:0000313" key="1">
    <source>
        <dbReference type="EMBL" id="CAB4166879.1"/>
    </source>
</evidence>
<dbReference type="EMBL" id="LR796982">
    <property type="protein sequence ID" value="CAB4179611.1"/>
    <property type="molecule type" value="Genomic_DNA"/>
</dbReference>
<proteinExistence type="predicted"/>
<organism evidence="3">
    <name type="scientific">uncultured Caudovirales phage</name>
    <dbReference type="NCBI Taxonomy" id="2100421"/>
    <lineage>
        <taxon>Viruses</taxon>
        <taxon>Duplodnaviria</taxon>
        <taxon>Heunggongvirae</taxon>
        <taxon>Uroviricota</taxon>
        <taxon>Caudoviricetes</taxon>
        <taxon>Peduoviridae</taxon>
        <taxon>Maltschvirus</taxon>
        <taxon>Maltschvirus maltsch</taxon>
    </lineage>
</organism>
<evidence type="ECO:0000313" key="3">
    <source>
        <dbReference type="EMBL" id="CAB4179611.1"/>
    </source>
</evidence>
<dbReference type="EMBL" id="LR796797">
    <property type="protein sequence ID" value="CAB4166879.1"/>
    <property type="molecule type" value="Genomic_DNA"/>
</dbReference>
<protein>
    <submittedName>
        <fullName evidence="3">Uncharacterized protein</fullName>
    </submittedName>
</protein>
<sequence>MNARILAASIAALGLVACSSSPAPAAATPNAGDYITATPIASLVVVAHFSDGTTAPVELAPPPPVATEPRALVTVPQMVAAFVRAGIAEDEAATLALAWATCEAPFYDLRAGASGSTPTGVSIGISLNREPGDGGRSHGPGQFFEPTWGHLFATHDPYTVEGAAALAKIARDESVRIGRAPLWPWTCARGVAK</sequence>
<dbReference type="EMBL" id="LR797436">
    <property type="protein sequence ID" value="CAB4216024.1"/>
    <property type="molecule type" value="Genomic_DNA"/>
</dbReference>
<evidence type="ECO:0000313" key="2">
    <source>
        <dbReference type="EMBL" id="CAB4173230.1"/>
    </source>
</evidence>
<dbReference type="EMBL" id="LR796892">
    <property type="protein sequence ID" value="CAB4173230.1"/>
    <property type="molecule type" value="Genomic_DNA"/>
</dbReference>
<gene>
    <name evidence="3" type="ORF">UFOVP1023_14</name>
    <name evidence="4" type="ORF">UFOVP1383_4</name>
    <name evidence="5" type="ORF">UFOVP1477_44</name>
    <name evidence="1" type="ORF">UFOVP848_37</name>
    <name evidence="2" type="ORF">UFOVP945_28</name>
</gene>
<name>A0A6J5QDU2_9CAUD</name>
<dbReference type="EMBL" id="LR797339">
    <property type="protein sequence ID" value="CAB4203789.1"/>
    <property type="molecule type" value="Genomic_DNA"/>
</dbReference>
<dbReference type="PROSITE" id="PS51257">
    <property type="entry name" value="PROKAR_LIPOPROTEIN"/>
    <property type="match status" value="1"/>
</dbReference>